<dbReference type="EMBL" id="FOLW01000005">
    <property type="protein sequence ID" value="SFC87550.1"/>
    <property type="molecule type" value="Genomic_DNA"/>
</dbReference>
<proteinExistence type="predicted"/>
<feature type="domain" description="NYN" evidence="1">
    <location>
        <begin position="6"/>
        <end position="138"/>
    </location>
</feature>
<dbReference type="InterPro" id="IPR021139">
    <property type="entry name" value="NYN"/>
</dbReference>
<dbReference type="CDD" id="cd11297">
    <property type="entry name" value="PIN_LabA-like_N_1"/>
    <property type="match status" value="1"/>
</dbReference>
<sequence length="213" mass="24363">MGNQNKIAVLIDVENVSCAVMPDVIKSLEKNKKPHLIRAYADWAKHNLNKWQETIVHYGIHPVYQPSYVSGKNSSDIALVIDAMDLMYSGQFNTFVLVTNDSDFVRLVIRLKEMGAYVIGISENKVTPAFKHACNQFVMSKKLSTEEMRILGIWPSEIKDWISISQLAKYWIAAGYPSQKGKYVKLFEKYPDTFLVQRDPKGAMMIKRRVDTL</sequence>
<protein>
    <submittedName>
        <fullName evidence="2">TIGR00288 family protein</fullName>
    </submittedName>
</protein>
<evidence type="ECO:0000313" key="2">
    <source>
        <dbReference type="EMBL" id="SFC87550.1"/>
    </source>
</evidence>
<dbReference type="Gene3D" id="3.40.50.1010">
    <property type="entry name" value="5'-nuclease"/>
    <property type="match status" value="1"/>
</dbReference>
<dbReference type="AlphaFoldDB" id="A0AAJ4WAS2"/>
<gene>
    <name evidence="2" type="ORF">SAMN02745723_10565</name>
</gene>
<reference evidence="2 3" key="1">
    <citation type="submission" date="2016-10" db="EMBL/GenBank/DDBJ databases">
        <authorList>
            <person name="Varghese N."/>
            <person name="Submissions S."/>
        </authorList>
    </citation>
    <scope>NUCLEOTIDE SEQUENCE [LARGE SCALE GENOMIC DNA]</scope>
    <source>
        <strain evidence="2 3">DSM 5563</strain>
    </source>
</reference>
<name>A0AAJ4WAS2_9GAMM</name>
<dbReference type="GO" id="GO:0004540">
    <property type="term" value="F:RNA nuclease activity"/>
    <property type="evidence" value="ECO:0007669"/>
    <property type="project" value="InterPro"/>
</dbReference>
<comment type="caution">
    <text evidence="2">The sequence shown here is derived from an EMBL/GenBank/DDBJ whole genome shotgun (WGS) entry which is preliminary data.</text>
</comment>
<dbReference type="RefSeq" id="WP_074822576.1">
    <property type="nucleotide sequence ID" value="NZ_FOLW01000005.1"/>
</dbReference>
<dbReference type="PANTHER" id="PTHR35811">
    <property type="entry name" value="SLR1870 PROTEIN"/>
    <property type="match status" value="1"/>
</dbReference>
<dbReference type="PANTHER" id="PTHR35811:SF1">
    <property type="entry name" value="HTH OST-TYPE DOMAIN-CONTAINING PROTEIN"/>
    <property type="match status" value="1"/>
</dbReference>
<evidence type="ECO:0000259" key="1">
    <source>
        <dbReference type="Pfam" id="PF01936"/>
    </source>
</evidence>
<dbReference type="Pfam" id="PF01936">
    <property type="entry name" value="NYN"/>
    <property type="match status" value="1"/>
</dbReference>
<evidence type="ECO:0000313" key="3">
    <source>
        <dbReference type="Proteomes" id="UP000226420"/>
    </source>
</evidence>
<dbReference type="Proteomes" id="UP000226420">
    <property type="component" value="Unassembled WGS sequence"/>
</dbReference>
<organism evidence="2 3">
    <name type="scientific">Pragia fontium DSM 5563 = ATCC 49100</name>
    <dbReference type="NCBI Taxonomy" id="1122977"/>
    <lineage>
        <taxon>Bacteria</taxon>
        <taxon>Pseudomonadati</taxon>
        <taxon>Pseudomonadota</taxon>
        <taxon>Gammaproteobacteria</taxon>
        <taxon>Enterobacterales</taxon>
        <taxon>Budviciaceae</taxon>
        <taxon>Pragia</taxon>
    </lineage>
</organism>
<accession>A0AAJ4WAS2</accession>